<dbReference type="PANTHER" id="PTHR47356">
    <property type="entry name" value="FAD-DEPENDENT MONOOXYGENASE ASQG-RELATED"/>
    <property type="match status" value="1"/>
</dbReference>
<dbReference type="PANTHER" id="PTHR47356:SF2">
    <property type="entry name" value="FAD-BINDING DOMAIN-CONTAINING PROTEIN-RELATED"/>
    <property type="match status" value="1"/>
</dbReference>
<accession>A0ABQ7JK11</accession>
<protein>
    <recommendedName>
        <fullName evidence="3">FAD/NAD(P)-binding domain-containing protein</fullName>
    </recommendedName>
</protein>
<proteinExistence type="predicted"/>
<evidence type="ECO:0000313" key="1">
    <source>
        <dbReference type="EMBL" id="KAG0276778.1"/>
    </source>
</evidence>
<sequence length="358" mass="39690">MCNEQLEVQFGAIGYIISRPKIYKLLACQVPKERIHFGKKVLSMENGGNGVLISFSDGTVAEGISFAARQNLYAKLLKDKKLAPSDALPLPFTTVCLVGQTRVLTQDEFPDIALEESRFRNHVGEKKPYAVMEYVHDRTGDCVLDMHSVSYGGNKQRNDAFRNSGWGPEAAQTMATQVRDFPVVSGGDKKLTLGDLIDWTPKEFMSKAMQEEKVFKTWYGCRTVLIGDACHKFNLAGGVGAANAMHDAIVLANRINGLPFHPTAQEMEDVFQEYKDESHDLVKAAFNASKVHRTMAGQHIPEWVFHRIQVQATSCHPQAAFLPLVEDKGTYKPLGQPSLSVKSPIENEYEVSSIAQAV</sequence>
<name>A0ABQ7JK11_9FUNG</name>
<evidence type="ECO:0008006" key="3">
    <source>
        <dbReference type="Google" id="ProtNLM"/>
    </source>
</evidence>
<dbReference type="InterPro" id="IPR036188">
    <property type="entry name" value="FAD/NAD-bd_sf"/>
</dbReference>
<keyword evidence="2" id="KW-1185">Reference proteome</keyword>
<evidence type="ECO:0000313" key="2">
    <source>
        <dbReference type="Proteomes" id="UP001194696"/>
    </source>
</evidence>
<dbReference type="InterPro" id="IPR050562">
    <property type="entry name" value="FAD_mOase_fung"/>
</dbReference>
<organism evidence="1 2">
    <name type="scientific">Linnemannia gamsii</name>
    <dbReference type="NCBI Taxonomy" id="64522"/>
    <lineage>
        <taxon>Eukaryota</taxon>
        <taxon>Fungi</taxon>
        <taxon>Fungi incertae sedis</taxon>
        <taxon>Mucoromycota</taxon>
        <taxon>Mortierellomycotina</taxon>
        <taxon>Mortierellomycetes</taxon>
        <taxon>Mortierellales</taxon>
        <taxon>Mortierellaceae</taxon>
        <taxon>Linnemannia</taxon>
    </lineage>
</organism>
<reference evidence="1 2" key="1">
    <citation type="journal article" date="2020" name="Fungal Divers.">
        <title>Resolving the Mortierellaceae phylogeny through synthesis of multi-gene phylogenetics and phylogenomics.</title>
        <authorList>
            <person name="Vandepol N."/>
            <person name="Liber J."/>
            <person name="Desiro A."/>
            <person name="Na H."/>
            <person name="Kennedy M."/>
            <person name="Barry K."/>
            <person name="Grigoriev I.V."/>
            <person name="Miller A.N."/>
            <person name="O'Donnell K."/>
            <person name="Stajich J.E."/>
            <person name="Bonito G."/>
        </authorList>
    </citation>
    <scope>NUCLEOTIDE SEQUENCE [LARGE SCALE GENOMIC DNA]</scope>
    <source>
        <strain evidence="1 2">AD045</strain>
    </source>
</reference>
<dbReference type="Proteomes" id="UP001194696">
    <property type="component" value="Unassembled WGS sequence"/>
</dbReference>
<comment type="caution">
    <text evidence="1">The sequence shown here is derived from an EMBL/GenBank/DDBJ whole genome shotgun (WGS) entry which is preliminary data.</text>
</comment>
<gene>
    <name evidence="1" type="ORF">BGZ96_003144</name>
</gene>
<dbReference type="EMBL" id="JAAAIM010001648">
    <property type="protein sequence ID" value="KAG0276778.1"/>
    <property type="molecule type" value="Genomic_DNA"/>
</dbReference>
<dbReference type="SUPFAM" id="SSF51905">
    <property type="entry name" value="FAD/NAD(P)-binding domain"/>
    <property type="match status" value="1"/>
</dbReference>
<dbReference type="Gene3D" id="3.50.50.60">
    <property type="entry name" value="FAD/NAD(P)-binding domain"/>
    <property type="match status" value="2"/>
</dbReference>